<gene>
    <name evidence="1" type="ORF">L6164_030000</name>
</gene>
<dbReference type="EMBL" id="CM039437">
    <property type="protein sequence ID" value="KAI4306747.1"/>
    <property type="molecule type" value="Genomic_DNA"/>
</dbReference>
<reference evidence="1 2" key="1">
    <citation type="journal article" date="2022" name="DNA Res.">
        <title>Chromosomal-level genome assembly of the orchid tree Bauhinia variegata (Leguminosae; Cercidoideae) supports the allotetraploid origin hypothesis of Bauhinia.</title>
        <authorList>
            <person name="Zhong Y."/>
            <person name="Chen Y."/>
            <person name="Zheng D."/>
            <person name="Pang J."/>
            <person name="Liu Y."/>
            <person name="Luo S."/>
            <person name="Meng S."/>
            <person name="Qian L."/>
            <person name="Wei D."/>
            <person name="Dai S."/>
            <person name="Zhou R."/>
        </authorList>
    </citation>
    <scope>NUCLEOTIDE SEQUENCE [LARGE SCALE GENOMIC DNA]</scope>
    <source>
        <strain evidence="1">BV-YZ2020</strain>
    </source>
</reference>
<comment type="caution">
    <text evidence="1">The sequence shown here is derived from an EMBL/GenBank/DDBJ whole genome shotgun (WGS) entry which is preliminary data.</text>
</comment>
<keyword evidence="2" id="KW-1185">Reference proteome</keyword>
<organism evidence="1 2">
    <name type="scientific">Bauhinia variegata</name>
    <name type="common">Purple orchid tree</name>
    <name type="synonym">Phanera variegata</name>
    <dbReference type="NCBI Taxonomy" id="167791"/>
    <lineage>
        <taxon>Eukaryota</taxon>
        <taxon>Viridiplantae</taxon>
        <taxon>Streptophyta</taxon>
        <taxon>Embryophyta</taxon>
        <taxon>Tracheophyta</taxon>
        <taxon>Spermatophyta</taxon>
        <taxon>Magnoliopsida</taxon>
        <taxon>eudicotyledons</taxon>
        <taxon>Gunneridae</taxon>
        <taxon>Pentapetalae</taxon>
        <taxon>rosids</taxon>
        <taxon>fabids</taxon>
        <taxon>Fabales</taxon>
        <taxon>Fabaceae</taxon>
        <taxon>Cercidoideae</taxon>
        <taxon>Cercideae</taxon>
        <taxon>Bauhiniinae</taxon>
        <taxon>Bauhinia</taxon>
    </lineage>
</organism>
<dbReference type="Proteomes" id="UP000828941">
    <property type="component" value="Chromosome 12"/>
</dbReference>
<name>A0ACB9LBE2_BAUVA</name>
<protein>
    <submittedName>
        <fullName evidence="1">Uncharacterized protein</fullName>
    </submittedName>
</protein>
<accession>A0ACB9LBE2</accession>
<proteinExistence type="predicted"/>
<evidence type="ECO:0000313" key="1">
    <source>
        <dbReference type="EMBL" id="KAI4306747.1"/>
    </source>
</evidence>
<sequence>MGTAARTNCLTSLAIVLMVAGTLIVRSSSLPVNGNCRGSTPTLISDCKNFVQKGGQQTTPSADCCHVVKAVGAGCLCSLLSGPAANAIDINKAVFVVRSCGLTLQPGSKCGGTLNY</sequence>
<evidence type="ECO:0000313" key="2">
    <source>
        <dbReference type="Proteomes" id="UP000828941"/>
    </source>
</evidence>